<dbReference type="Pfam" id="PF02361">
    <property type="entry name" value="CbiQ"/>
    <property type="match status" value="1"/>
</dbReference>
<keyword evidence="3 5" id="KW-1133">Transmembrane helix</keyword>
<name>A0A383AI02_9ZZZZ</name>
<dbReference type="EMBL" id="UINC01192242">
    <property type="protein sequence ID" value="SVE07284.1"/>
    <property type="molecule type" value="Genomic_DNA"/>
</dbReference>
<reference evidence="6" key="1">
    <citation type="submission" date="2018-05" db="EMBL/GenBank/DDBJ databases">
        <authorList>
            <person name="Lanie J.A."/>
            <person name="Ng W.-L."/>
            <person name="Kazmierczak K.M."/>
            <person name="Andrzejewski T.M."/>
            <person name="Davidsen T.M."/>
            <person name="Wayne K.J."/>
            <person name="Tettelin H."/>
            <person name="Glass J.I."/>
            <person name="Rusch D."/>
            <person name="Podicherti R."/>
            <person name="Tsui H.-C.T."/>
            <person name="Winkler M.E."/>
        </authorList>
    </citation>
    <scope>NUCLEOTIDE SEQUENCE</scope>
</reference>
<sequence>AWRRLVELKILFLVIGIIPLFITPGVQLYILGGFPLPITEEGLKCGFFASSRLACMIWVSMILVWTTSPQSLIETTSEPQSKFFEKNKILQEFVLLGILSFQLLPYLFVEVEEKVRNHWQENKGQTKRSRIEKVKSMVKSIAMWIVQVLSDPERQIRRLKKP</sequence>
<evidence type="ECO:0000256" key="1">
    <source>
        <dbReference type="ARBA" id="ARBA00004141"/>
    </source>
</evidence>
<keyword evidence="4 5" id="KW-0472">Membrane</keyword>
<comment type="subcellular location">
    <subcellularLocation>
        <location evidence="1">Membrane</location>
        <topology evidence="1">Multi-pass membrane protein</topology>
    </subcellularLocation>
</comment>
<dbReference type="AlphaFoldDB" id="A0A383AI02"/>
<evidence type="ECO:0000256" key="5">
    <source>
        <dbReference type="SAM" id="Phobius"/>
    </source>
</evidence>
<evidence type="ECO:0000256" key="3">
    <source>
        <dbReference type="ARBA" id="ARBA00022989"/>
    </source>
</evidence>
<dbReference type="InterPro" id="IPR003339">
    <property type="entry name" value="ABC/ECF_trnsptr_transmembrane"/>
</dbReference>
<dbReference type="CDD" id="cd16914">
    <property type="entry name" value="EcfT"/>
    <property type="match status" value="1"/>
</dbReference>
<feature type="transmembrane region" description="Helical" evidence="5">
    <location>
        <begin position="89"/>
        <end position="109"/>
    </location>
</feature>
<evidence type="ECO:0000313" key="6">
    <source>
        <dbReference type="EMBL" id="SVE07284.1"/>
    </source>
</evidence>
<accession>A0A383AI02</accession>
<gene>
    <name evidence="6" type="ORF">METZ01_LOCUS460138</name>
</gene>
<feature type="non-terminal residue" evidence="6">
    <location>
        <position position="1"/>
    </location>
</feature>
<feature type="transmembrane region" description="Helical" evidence="5">
    <location>
        <begin position="12"/>
        <end position="34"/>
    </location>
</feature>
<proteinExistence type="predicted"/>
<evidence type="ECO:0000256" key="2">
    <source>
        <dbReference type="ARBA" id="ARBA00022692"/>
    </source>
</evidence>
<evidence type="ECO:0000256" key="4">
    <source>
        <dbReference type="ARBA" id="ARBA00023136"/>
    </source>
</evidence>
<organism evidence="6">
    <name type="scientific">marine metagenome</name>
    <dbReference type="NCBI Taxonomy" id="408172"/>
    <lineage>
        <taxon>unclassified sequences</taxon>
        <taxon>metagenomes</taxon>
        <taxon>ecological metagenomes</taxon>
    </lineage>
</organism>
<protein>
    <submittedName>
        <fullName evidence="6">Uncharacterized protein</fullName>
    </submittedName>
</protein>
<feature type="transmembrane region" description="Helical" evidence="5">
    <location>
        <begin position="46"/>
        <end position="68"/>
    </location>
</feature>
<keyword evidence="2 5" id="KW-0812">Transmembrane</keyword>
<dbReference type="GO" id="GO:0005886">
    <property type="term" value="C:plasma membrane"/>
    <property type="evidence" value="ECO:0007669"/>
    <property type="project" value="UniProtKB-ARBA"/>
</dbReference>